<sequence>MSGTVTAAIAAARVAATAVQQVANVVAEQTSAVADKATDSISFSEVFQGNEPSVEAHQSAPDSKARLDELKTQFVESARKVMASVMPTLGIGPDQAVSLSIDASGRIEVSGDNSQAVRDKAAQIEAILSADGSLSQMATQILSASGNAHGTIDLPATDNLTIPLPQATIGR</sequence>
<comment type="caution">
    <text evidence="1">The sequence shown here is derived from an EMBL/GenBank/DDBJ whole genome shotgun (WGS) entry which is preliminary data.</text>
</comment>
<accession>A0A5B1CH96</accession>
<protein>
    <submittedName>
        <fullName evidence="1">Uncharacterized protein</fullName>
    </submittedName>
</protein>
<proteinExistence type="predicted"/>
<gene>
    <name evidence="1" type="ORF">LF1_24640</name>
</gene>
<dbReference type="AlphaFoldDB" id="A0A5B1CH96"/>
<dbReference type="Proteomes" id="UP000322699">
    <property type="component" value="Unassembled WGS sequence"/>
</dbReference>
<organism evidence="1 2">
    <name type="scientific">Rubripirellula obstinata</name>
    <dbReference type="NCBI Taxonomy" id="406547"/>
    <lineage>
        <taxon>Bacteria</taxon>
        <taxon>Pseudomonadati</taxon>
        <taxon>Planctomycetota</taxon>
        <taxon>Planctomycetia</taxon>
        <taxon>Pirellulales</taxon>
        <taxon>Pirellulaceae</taxon>
        <taxon>Rubripirellula</taxon>
    </lineage>
</organism>
<evidence type="ECO:0000313" key="2">
    <source>
        <dbReference type="Proteomes" id="UP000322699"/>
    </source>
</evidence>
<reference evidence="1 2" key="1">
    <citation type="submission" date="2019-08" db="EMBL/GenBank/DDBJ databases">
        <title>Deep-cultivation of Planctomycetes and their phenomic and genomic characterization uncovers novel biology.</title>
        <authorList>
            <person name="Wiegand S."/>
            <person name="Jogler M."/>
            <person name="Boedeker C."/>
            <person name="Pinto D."/>
            <person name="Vollmers J."/>
            <person name="Rivas-Marin E."/>
            <person name="Kohn T."/>
            <person name="Peeters S.H."/>
            <person name="Heuer A."/>
            <person name="Rast P."/>
            <person name="Oberbeckmann S."/>
            <person name="Bunk B."/>
            <person name="Jeske O."/>
            <person name="Meyerdierks A."/>
            <person name="Storesund J.E."/>
            <person name="Kallscheuer N."/>
            <person name="Luecker S."/>
            <person name="Lage O.M."/>
            <person name="Pohl T."/>
            <person name="Merkel B.J."/>
            <person name="Hornburger P."/>
            <person name="Mueller R.-W."/>
            <person name="Bruemmer F."/>
            <person name="Labrenz M."/>
            <person name="Spormann A.M."/>
            <person name="Op Den Camp H."/>
            <person name="Overmann J."/>
            <person name="Amann R."/>
            <person name="Jetten M.S.M."/>
            <person name="Mascher T."/>
            <person name="Medema M.H."/>
            <person name="Devos D.P."/>
            <person name="Kaster A.-K."/>
            <person name="Ovreas L."/>
            <person name="Rohde M."/>
            <person name="Galperin M.Y."/>
            <person name="Jogler C."/>
        </authorList>
    </citation>
    <scope>NUCLEOTIDE SEQUENCE [LARGE SCALE GENOMIC DNA]</scope>
    <source>
        <strain evidence="1 2">LF1</strain>
    </source>
</reference>
<dbReference type="EMBL" id="VRLW01000001">
    <property type="protein sequence ID" value="KAA1259926.1"/>
    <property type="molecule type" value="Genomic_DNA"/>
</dbReference>
<keyword evidence="2" id="KW-1185">Reference proteome</keyword>
<name>A0A5B1CH96_9BACT</name>
<dbReference type="RefSeq" id="WP_068260879.1">
    <property type="nucleotide sequence ID" value="NZ_LWSK01000020.1"/>
</dbReference>
<evidence type="ECO:0000313" key="1">
    <source>
        <dbReference type="EMBL" id="KAA1259926.1"/>
    </source>
</evidence>